<evidence type="ECO:0000313" key="3">
    <source>
        <dbReference type="Proteomes" id="UP000189796"/>
    </source>
</evidence>
<sequence>MPGIYQAFMTLPLVKLAASYRYLNTSWIFCVIFLCALFIDRLPAVPQPMSRWILIGAVACGLLSIVAAAVGAWPLVLELWRESSLCHRSFIVGALLSVAALSFCIVGAACLGSTGATATVVSGILVAEAMAWFLLPYFSYPREAGIDNDAISFLRANIGYQRILNTTEAGLSPNYGSYYGIPQLNYNDLPAPKATAKYIKATLDPYADKNNFIPDWPVQNADRAAVFKERLSQYAQAGVKYVLVGTDFGFTPAFSILPAGKYAYPLGAGARVKISAQATSTNPLSVTAVSLLVGTYNNISTGHLKVTLCAYATCAEGLSDLGSAEDNKPLRIALDHPIVMEVGTKYTISIEKLDGDKYVALWMFPLASANTGIEIVGTPTTPRDKYLPDLRFLSGSEENLVYRGRSMSIYELPNTRDYFSAPSCTFLPLSHDRVNASCTRSSKLIRLELFMQGWSATVNGEPAPIVISDGVFQTIDLPAGDAQVRFTYEPPGFKLALVAAATSLSFVCAVFISVIRGVLASCRARFRGCTA</sequence>
<keyword evidence="1" id="KW-0812">Transmembrane</keyword>
<evidence type="ECO:0000313" key="2">
    <source>
        <dbReference type="EMBL" id="SHH59422.1"/>
    </source>
</evidence>
<name>A0A1M5U8Q8_9BRAD</name>
<keyword evidence="1" id="KW-1133">Transmembrane helix</keyword>
<dbReference type="EMBL" id="LT670817">
    <property type="protein sequence ID" value="SHH59422.1"/>
    <property type="molecule type" value="Genomic_DNA"/>
</dbReference>
<dbReference type="AlphaFoldDB" id="A0A1M5U8Q8"/>
<reference evidence="2 3" key="1">
    <citation type="submission" date="2016-11" db="EMBL/GenBank/DDBJ databases">
        <authorList>
            <person name="Jaros S."/>
            <person name="Januszkiewicz K."/>
            <person name="Wedrychowicz H."/>
        </authorList>
    </citation>
    <scope>NUCLEOTIDE SEQUENCE [LARGE SCALE GENOMIC DNA]</scope>
    <source>
        <strain evidence="2 3">GAS138</strain>
    </source>
</reference>
<accession>A0A1M5U8Q8</accession>
<protein>
    <recommendedName>
        <fullName evidence="4">Membrane protein YfhO</fullName>
    </recommendedName>
</protein>
<organism evidence="2 3">
    <name type="scientific">Bradyrhizobium erythrophlei</name>
    <dbReference type="NCBI Taxonomy" id="1437360"/>
    <lineage>
        <taxon>Bacteria</taxon>
        <taxon>Pseudomonadati</taxon>
        <taxon>Pseudomonadota</taxon>
        <taxon>Alphaproteobacteria</taxon>
        <taxon>Hyphomicrobiales</taxon>
        <taxon>Nitrobacteraceae</taxon>
        <taxon>Bradyrhizobium</taxon>
    </lineage>
</organism>
<dbReference type="Proteomes" id="UP000189796">
    <property type="component" value="Chromosome I"/>
</dbReference>
<proteinExistence type="predicted"/>
<evidence type="ECO:0008006" key="4">
    <source>
        <dbReference type="Google" id="ProtNLM"/>
    </source>
</evidence>
<gene>
    <name evidence="2" type="ORF">SAMN05443248_5335</name>
</gene>
<feature type="transmembrane region" description="Helical" evidence="1">
    <location>
        <begin position="495"/>
        <end position="519"/>
    </location>
</feature>
<feature type="transmembrane region" description="Helical" evidence="1">
    <location>
        <begin position="118"/>
        <end position="138"/>
    </location>
</feature>
<feature type="transmembrane region" description="Helical" evidence="1">
    <location>
        <begin position="89"/>
        <end position="111"/>
    </location>
</feature>
<evidence type="ECO:0000256" key="1">
    <source>
        <dbReference type="SAM" id="Phobius"/>
    </source>
</evidence>
<keyword evidence="1" id="KW-0472">Membrane</keyword>
<feature type="transmembrane region" description="Helical" evidence="1">
    <location>
        <begin position="52"/>
        <end position="77"/>
    </location>
</feature>
<feature type="transmembrane region" description="Helical" evidence="1">
    <location>
        <begin position="20"/>
        <end position="40"/>
    </location>
</feature>